<sequence>MKRLGPWITLAAVAVLGIVLLIVNMSKETEPTATTTATTAVTTTAVTTTAAPAPSSAPAAPPAPGFPAQADYVGKIAERAAGALTLEITVEGGKAVAYACDGRSVESWLQGDVSNGTLRLTGKNGATLDGASTGAGVRGTLAVGDGRWEFTAAPVSPPAGLYVYTDNGVRQSWIIDASGGVTGVQRAADGATSPAPALAPNATATVGGRTVTANKVSGDDNVG</sequence>
<protein>
    <submittedName>
        <fullName evidence="2">Uncharacterized protein</fullName>
    </submittedName>
</protein>
<keyword evidence="1" id="KW-1133">Transmembrane helix</keyword>
<evidence type="ECO:0000313" key="3">
    <source>
        <dbReference type="Proteomes" id="UP000655751"/>
    </source>
</evidence>
<comment type="caution">
    <text evidence="2">The sequence shown here is derived from an EMBL/GenBank/DDBJ whole genome shotgun (WGS) entry which is preliminary data.</text>
</comment>
<reference evidence="2" key="1">
    <citation type="submission" date="2020-11" db="EMBL/GenBank/DDBJ databases">
        <title>Nocardia NEAU-351.nov., a novel actinomycete isolated from the cow dung.</title>
        <authorList>
            <person name="Zhang X."/>
        </authorList>
    </citation>
    <scope>NUCLEOTIDE SEQUENCE</scope>
    <source>
        <strain evidence="2">NEAU-351</strain>
    </source>
</reference>
<feature type="transmembrane region" description="Helical" evidence="1">
    <location>
        <begin position="7"/>
        <end position="25"/>
    </location>
</feature>
<dbReference type="Proteomes" id="UP000655751">
    <property type="component" value="Unassembled WGS sequence"/>
</dbReference>
<keyword evidence="1" id="KW-0472">Membrane</keyword>
<dbReference type="EMBL" id="JADMLG010000013">
    <property type="protein sequence ID" value="MBH0780141.1"/>
    <property type="molecule type" value="Genomic_DNA"/>
</dbReference>
<name>A0A931N658_9NOCA</name>
<evidence type="ECO:0000256" key="1">
    <source>
        <dbReference type="SAM" id="Phobius"/>
    </source>
</evidence>
<keyword evidence="1" id="KW-0812">Transmembrane</keyword>
<gene>
    <name evidence="2" type="ORF">IT779_28095</name>
</gene>
<organism evidence="2 3">
    <name type="scientific">Nocardia bovistercoris</name>
    <dbReference type="NCBI Taxonomy" id="2785916"/>
    <lineage>
        <taxon>Bacteria</taxon>
        <taxon>Bacillati</taxon>
        <taxon>Actinomycetota</taxon>
        <taxon>Actinomycetes</taxon>
        <taxon>Mycobacteriales</taxon>
        <taxon>Nocardiaceae</taxon>
        <taxon>Nocardia</taxon>
    </lineage>
</organism>
<accession>A0A931N658</accession>
<dbReference type="RefSeq" id="WP_196152424.1">
    <property type="nucleotide sequence ID" value="NZ_JADMLG010000013.1"/>
</dbReference>
<evidence type="ECO:0000313" key="2">
    <source>
        <dbReference type="EMBL" id="MBH0780141.1"/>
    </source>
</evidence>
<keyword evidence="3" id="KW-1185">Reference proteome</keyword>
<dbReference type="AlphaFoldDB" id="A0A931N658"/>
<proteinExistence type="predicted"/>